<dbReference type="PANTHER" id="PTHR43133:SF51">
    <property type="entry name" value="RNA POLYMERASE SIGMA FACTOR"/>
    <property type="match status" value="1"/>
</dbReference>
<keyword evidence="4" id="KW-0804">Transcription</keyword>
<dbReference type="InterPro" id="IPR007627">
    <property type="entry name" value="RNA_pol_sigma70_r2"/>
</dbReference>
<name>A0A2N1PPF3_9BACT</name>
<protein>
    <recommendedName>
        <fullName evidence="9">RNA polymerase sigma factor</fullName>
    </recommendedName>
</protein>
<evidence type="ECO:0008006" key="9">
    <source>
        <dbReference type="Google" id="ProtNLM"/>
    </source>
</evidence>
<evidence type="ECO:0000256" key="4">
    <source>
        <dbReference type="ARBA" id="ARBA00023163"/>
    </source>
</evidence>
<evidence type="ECO:0000256" key="1">
    <source>
        <dbReference type="ARBA" id="ARBA00010641"/>
    </source>
</evidence>
<dbReference type="PANTHER" id="PTHR43133">
    <property type="entry name" value="RNA POLYMERASE ECF-TYPE SIGMA FACTO"/>
    <property type="match status" value="1"/>
</dbReference>
<sequence length="191" mass="21740">MDKQLNRRAVEELFRSHKGQLTGYLHRLLQNREEALDIVQETFVRALGQSGFGDPGFQSRQWIFRVATNLAFSAGRRIRRSLKAFAGLTLDESNFQIPAAEHSVQKRDEMKALLAGLGKLDYQTRSAILLRYFENMSCQEIGEILSLPTGTVMTRLHRGRQALRSFIESGPLNRELSAEANWEEEDAVRSS</sequence>
<dbReference type="AlphaFoldDB" id="A0A2N1PPF3"/>
<evidence type="ECO:0000256" key="2">
    <source>
        <dbReference type="ARBA" id="ARBA00023015"/>
    </source>
</evidence>
<comment type="caution">
    <text evidence="7">The sequence shown here is derived from an EMBL/GenBank/DDBJ whole genome shotgun (WGS) entry which is preliminary data.</text>
</comment>
<proteinExistence type="inferred from homology"/>
<evidence type="ECO:0000313" key="8">
    <source>
        <dbReference type="Proteomes" id="UP000233256"/>
    </source>
</evidence>
<dbReference type="InterPro" id="IPR013324">
    <property type="entry name" value="RNA_pol_sigma_r3/r4-like"/>
</dbReference>
<dbReference type="SUPFAM" id="SSF88946">
    <property type="entry name" value="Sigma2 domain of RNA polymerase sigma factors"/>
    <property type="match status" value="1"/>
</dbReference>
<evidence type="ECO:0000256" key="3">
    <source>
        <dbReference type="ARBA" id="ARBA00023082"/>
    </source>
</evidence>
<dbReference type="InterPro" id="IPR014284">
    <property type="entry name" value="RNA_pol_sigma-70_dom"/>
</dbReference>
<dbReference type="Pfam" id="PF04542">
    <property type="entry name" value="Sigma70_r2"/>
    <property type="match status" value="1"/>
</dbReference>
<evidence type="ECO:0000259" key="6">
    <source>
        <dbReference type="Pfam" id="PF08281"/>
    </source>
</evidence>
<dbReference type="InterPro" id="IPR013249">
    <property type="entry name" value="RNA_pol_sigma70_r4_t2"/>
</dbReference>
<evidence type="ECO:0000313" key="7">
    <source>
        <dbReference type="EMBL" id="PKK90211.1"/>
    </source>
</evidence>
<dbReference type="GO" id="GO:0006352">
    <property type="term" value="P:DNA-templated transcription initiation"/>
    <property type="evidence" value="ECO:0007669"/>
    <property type="project" value="InterPro"/>
</dbReference>
<dbReference type="Gene3D" id="1.10.10.10">
    <property type="entry name" value="Winged helix-like DNA-binding domain superfamily/Winged helix DNA-binding domain"/>
    <property type="match status" value="1"/>
</dbReference>
<reference evidence="7 8" key="1">
    <citation type="journal article" date="2017" name="ISME J.">
        <title>Potential for microbial H2 and metal transformations associated with novel bacteria and archaea in deep terrestrial subsurface sediments.</title>
        <authorList>
            <person name="Hernsdorf A.W."/>
            <person name="Amano Y."/>
            <person name="Miyakawa K."/>
            <person name="Ise K."/>
            <person name="Suzuki Y."/>
            <person name="Anantharaman K."/>
            <person name="Probst A."/>
            <person name="Burstein D."/>
            <person name="Thomas B.C."/>
            <person name="Banfield J.F."/>
        </authorList>
    </citation>
    <scope>NUCLEOTIDE SEQUENCE [LARGE SCALE GENOMIC DNA]</scope>
    <source>
        <strain evidence="7">HGW-Wallbacteria-1</strain>
    </source>
</reference>
<dbReference type="InterPro" id="IPR013325">
    <property type="entry name" value="RNA_pol_sigma_r2"/>
</dbReference>
<comment type="similarity">
    <text evidence="1">Belongs to the sigma-70 factor family. ECF subfamily.</text>
</comment>
<organism evidence="7 8">
    <name type="scientific">Candidatus Wallbacteria bacterium HGW-Wallbacteria-1</name>
    <dbReference type="NCBI Taxonomy" id="2013854"/>
    <lineage>
        <taxon>Bacteria</taxon>
        <taxon>Candidatus Walliibacteriota</taxon>
    </lineage>
</organism>
<keyword evidence="3" id="KW-0731">Sigma factor</keyword>
<gene>
    <name evidence="7" type="ORF">CVV64_10815</name>
</gene>
<dbReference type="NCBIfam" id="TIGR02937">
    <property type="entry name" value="sigma70-ECF"/>
    <property type="match status" value="1"/>
</dbReference>
<dbReference type="Gene3D" id="1.10.1740.10">
    <property type="match status" value="1"/>
</dbReference>
<dbReference type="GO" id="GO:0016987">
    <property type="term" value="F:sigma factor activity"/>
    <property type="evidence" value="ECO:0007669"/>
    <property type="project" value="UniProtKB-KW"/>
</dbReference>
<feature type="domain" description="RNA polymerase sigma factor 70 region 4 type 2" evidence="6">
    <location>
        <begin position="112"/>
        <end position="163"/>
    </location>
</feature>
<evidence type="ECO:0000259" key="5">
    <source>
        <dbReference type="Pfam" id="PF04542"/>
    </source>
</evidence>
<dbReference type="Proteomes" id="UP000233256">
    <property type="component" value="Unassembled WGS sequence"/>
</dbReference>
<dbReference type="InterPro" id="IPR036388">
    <property type="entry name" value="WH-like_DNA-bd_sf"/>
</dbReference>
<dbReference type="EMBL" id="PGXC01000007">
    <property type="protein sequence ID" value="PKK90211.1"/>
    <property type="molecule type" value="Genomic_DNA"/>
</dbReference>
<dbReference type="InterPro" id="IPR039425">
    <property type="entry name" value="RNA_pol_sigma-70-like"/>
</dbReference>
<dbReference type="GO" id="GO:0003677">
    <property type="term" value="F:DNA binding"/>
    <property type="evidence" value="ECO:0007669"/>
    <property type="project" value="InterPro"/>
</dbReference>
<dbReference type="SUPFAM" id="SSF88659">
    <property type="entry name" value="Sigma3 and sigma4 domains of RNA polymerase sigma factors"/>
    <property type="match status" value="1"/>
</dbReference>
<accession>A0A2N1PPF3</accession>
<dbReference type="CDD" id="cd06171">
    <property type="entry name" value="Sigma70_r4"/>
    <property type="match status" value="1"/>
</dbReference>
<dbReference type="Pfam" id="PF08281">
    <property type="entry name" value="Sigma70_r4_2"/>
    <property type="match status" value="1"/>
</dbReference>
<feature type="domain" description="RNA polymerase sigma-70 region 2" evidence="5">
    <location>
        <begin position="13"/>
        <end position="80"/>
    </location>
</feature>
<keyword evidence="2" id="KW-0805">Transcription regulation</keyword>